<dbReference type="PRINTS" id="PR00032">
    <property type="entry name" value="HTHARAC"/>
</dbReference>
<organism evidence="7">
    <name type="scientific">Candidatus Caldatribacterium californiense</name>
    <dbReference type="NCBI Taxonomy" id="1454726"/>
    <lineage>
        <taxon>Bacteria</taxon>
        <taxon>Pseudomonadati</taxon>
        <taxon>Atribacterota</taxon>
        <taxon>Atribacteria</taxon>
        <taxon>Atribacterales</taxon>
        <taxon>Candidatus Caldatribacteriaceae</taxon>
        <taxon>Candidatus Caldatribacterium</taxon>
    </lineage>
</organism>
<dbReference type="InterPro" id="IPR018062">
    <property type="entry name" value="HTH_AraC-typ_CS"/>
</dbReference>
<dbReference type="InterPro" id="IPR020449">
    <property type="entry name" value="Tscrpt_reg_AraC-type_HTH"/>
</dbReference>
<dbReference type="InterPro" id="IPR014710">
    <property type="entry name" value="RmlC-like_jellyroll"/>
</dbReference>
<dbReference type="PROSITE" id="PS00041">
    <property type="entry name" value="HTH_ARAC_FAMILY_1"/>
    <property type="match status" value="1"/>
</dbReference>
<evidence type="ECO:0000256" key="1">
    <source>
        <dbReference type="ARBA" id="ARBA00022490"/>
    </source>
</evidence>
<dbReference type="InterPro" id="IPR018060">
    <property type="entry name" value="HTH_AraC"/>
</dbReference>
<dbReference type="SUPFAM" id="SSF46689">
    <property type="entry name" value="Homeodomain-like"/>
    <property type="match status" value="2"/>
</dbReference>
<dbReference type="InterPro" id="IPR009057">
    <property type="entry name" value="Homeodomain-like_sf"/>
</dbReference>
<dbReference type="PROSITE" id="PS01124">
    <property type="entry name" value="HTH_ARAC_FAMILY_2"/>
    <property type="match status" value="1"/>
</dbReference>
<evidence type="ECO:0000256" key="5">
    <source>
        <dbReference type="ARBA" id="ARBA00023163"/>
    </source>
</evidence>
<keyword evidence="3" id="KW-0238">DNA-binding</keyword>
<evidence type="ECO:0000256" key="2">
    <source>
        <dbReference type="ARBA" id="ARBA00023015"/>
    </source>
</evidence>
<dbReference type="AlphaFoldDB" id="A0A7V3YGV4"/>
<dbReference type="EMBL" id="DTFV01000090">
    <property type="protein sequence ID" value="HGI30887.1"/>
    <property type="molecule type" value="Genomic_DNA"/>
</dbReference>
<keyword evidence="5" id="KW-0804">Transcription</keyword>
<name>A0A7V3YGV4_9BACT</name>
<proteinExistence type="predicted"/>
<dbReference type="Gene3D" id="2.60.120.10">
    <property type="entry name" value="Jelly Rolls"/>
    <property type="match status" value="1"/>
</dbReference>
<accession>A0A7V3YGV4</accession>
<evidence type="ECO:0000256" key="3">
    <source>
        <dbReference type="ARBA" id="ARBA00023125"/>
    </source>
</evidence>
<keyword evidence="2" id="KW-0805">Transcription regulation</keyword>
<reference evidence="7" key="1">
    <citation type="journal article" date="2020" name="mSystems">
        <title>Genome- and Community-Level Interaction Insights into Carbon Utilization and Element Cycling Functions of Hydrothermarchaeota in Hydrothermal Sediment.</title>
        <authorList>
            <person name="Zhou Z."/>
            <person name="Liu Y."/>
            <person name="Xu W."/>
            <person name="Pan J."/>
            <person name="Luo Z.H."/>
            <person name="Li M."/>
        </authorList>
    </citation>
    <scope>NUCLEOTIDE SEQUENCE [LARGE SCALE GENOMIC DNA]</scope>
    <source>
        <strain evidence="7">SpSt-747</strain>
    </source>
</reference>
<dbReference type="SMART" id="SM00342">
    <property type="entry name" value="HTH_ARAC"/>
    <property type="match status" value="1"/>
</dbReference>
<dbReference type="CDD" id="cd02208">
    <property type="entry name" value="cupin_RmlC-like"/>
    <property type="match status" value="1"/>
</dbReference>
<dbReference type="InterPro" id="IPR013096">
    <property type="entry name" value="Cupin_2"/>
</dbReference>
<evidence type="ECO:0000256" key="4">
    <source>
        <dbReference type="ARBA" id="ARBA00023159"/>
    </source>
</evidence>
<dbReference type="Pfam" id="PF07883">
    <property type="entry name" value="Cupin_2"/>
    <property type="match status" value="1"/>
</dbReference>
<dbReference type="SUPFAM" id="SSF51215">
    <property type="entry name" value="Regulatory protein AraC"/>
    <property type="match status" value="1"/>
</dbReference>
<dbReference type="Gene3D" id="1.10.10.60">
    <property type="entry name" value="Homeodomain-like"/>
    <property type="match status" value="2"/>
</dbReference>
<dbReference type="GO" id="GO:0043565">
    <property type="term" value="F:sequence-specific DNA binding"/>
    <property type="evidence" value="ECO:0007669"/>
    <property type="project" value="InterPro"/>
</dbReference>
<comment type="caution">
    <text evidence="7">The sequence shown here is derived from an EMBL/GenBank/DDBJ whole genome shotgun (WGS) entry which is preliminary data.</text>
</comment>
<protein>
    <submittedName>
        <fullName evidence="7">AraC family transcriptional regulator</fullName>
    </submittedName>
</protein>
<gene>
    <name evidence="7" type="ORF">ENV30_06230</name>
</gene>
<feature type="domain" description="HTH araC/xylS-type" evidence="6">
    <location>
        <begin position="170"/>
        <end position="268"/>
    </location>
</feature>
<keyword evidence="1" id="KW-0963">Cytoplasm</keyword>
<sequence>MSRALSQPVYEYAVILEPPYPPGWSISPHRHAQHEVGLVRMGECTIRVGERLFRFRPGDVFFFPRGVPHGFTADSPSGVAFVVVQFLELERDLFLRLRNAPPIGRFSLFELEVSLFLDICHKLQREIAGGLPFADIQCKALLSELLVLLLRSASRSVGLYVSPHQGKTVERALQIIHSRYQDDIRIQDLAHEVGLSPQHFRELFKRYVGVSPKKYLMTLRLQRSKCMLLHSEYSVTDVALRLGFGSVQQFSKAFRKLTGLSPIEWRKAHAFEESGSFLSSGV</sequence>
<dbReference type="InterPro" id="IPR037923">
    <property type="entry name" value="HTH-like"/>
</dbReference>
<dbReference type="PANTHER" id="PTHR46796:SF13">
    <property type="entry name" value="HTH-TYPE TRANSCRIPTIONAL ACTIVATOR RHAS"/>
    <property type="match status" value="1"/>
</dbReference>
<dbReference type="InterPro" id="IPR050204">
    <property type="entry name" value="AraC_XylS_family_regulators"/>
</dbReference>
<evidence type="ECO:0000313" key="7">
    <source>
        <dbReference type="EMBL" id="HGI30887.1"/>
    </source>
</evidence>
<dbReference type="GO" id="GO:0003700">
    <property type="term" value="F:DNA-binding transcription factor activity"/>
    <property type="evidence" value="ECO:0007669"/>
    <property type="project" value="InterPro"/>
</dbReference>
<dbReference type="PANTHER" id="PTHR46796">
    <property type="entry name" value="HTH-TYPE TRANSCRIPTIONAL ACTIVATOR RHAS-RELATED"/>
    <property type="match status" value="1"/>
</dbReference>
<evidence type="ECO:0000259" key="6">
    <source>
        <dbReference type="PROSITE" id="PS01124"/>
    </source>
</evidence>
<dbReference type="Pfam" id="PF12833">
    <property type="entry name" value="HTH_18"/>
    <property type="match status" value="1"/>
</dbReference>
<keyword evidence="4" id="KW-0010">Activator</keyword>